<dbReference type="InterPro" id="IPR049069">
    <property type="entry name" value="MRB1590-like_C"/>
</dbReference>
<feature type="domain" description="ATPase of the ABC class C-terminal" evidence="3">
    <location>
        <begin position="264"/>
        <end position="518"/>
    </location>
</feature>
<dbReference type="InterPro" id="IPR046833">
    <property type="entry name" value="ABC_N"/>
</dbReference>
<feature type="region of interest" description="Disordered" evidence="2">
    <location>
        <begin position="50"/>
        <end position="89"/>
    </location>
</feature>
<dbReference type="AlphaFoldDB" id="A0A165B0W9"/>
<protein>
    <recommendedName>
        <fullName evidence="8">ATPase</fullName>
    </recommendedName>
</protein>
<dbReference type="Pfam" id="PF09818">
    <property type="entry name" value="ABC_ATPase"/>
    <property type="match status" value="1"/>
</dbReference>
<dbReference type="RefSeq" id="XP_040757758.1">
    <property type="nucleotide sequence ID" value="XM_040911037.1"/>
</dbReference>
<dbReference type="OrthoDB" id="189459at2759"/>
<keyword evidence="1" id="KW-0175">Coiled coil</keyword>
<dbReference type="InterPro" id="IPR019195">
    <property type="entry name" value="ABC_ATPase_put"/>
</dbReference>
<sequence>MSCTHNTGEIAQSQLAKYAAQTRESKATIKKPFLRRGEYYKNLYGGRGRGEGYGRGAGRGSAPADRTEYGANRGVKRQHDERQGDGSSAQLISTLTTRLNGKSYPAYRDIQGQWDYAHPAAFQLSIDYVQSDPFAPPSKARARVKHAVAKFPPDLYANRIRRIALCDFLTRKLHASAAQLSKNSRSSKNWSAAKGGEIAVDTPGQEVLERSSVILDDDGIEARFTVGLPAQGRTILGDWAADIFRNAIPTLARSLLYTTDSTDTDELREFVDCVEDQDALRALIRSAGLVAFVANDAILPRASGASDAPMHTPPAVPFQSPPNLERTFTLPHRGTVRGMAVPAGVTMIAGGGFHGKSTLLDALAVGCYNHISGDGREFVVTSDRCVSVQGEDGRPIICVDISPFINNLPGGASTTAFSTQDASGSTSMAAGVIEALELGTDLLLFDEDSCATNFLIRDLRMQRLIRAMLKDHRCSSILVIGGCGDYCDVADLVLEMRDYCCYDITAVARQVAQEIPSVVSQYEVRSRFFDPRRLPSRGTKTISPKRTAIESGDSTLDLAAVKQLVHDSQTRTIAVALQLLHAEGGNRSKQELKATLQDLNDRLDKIGLDLLVEDHKVDGFLARPRLLELGMAMNRLVDIIRLAAVAGRICAQYGWPAILFVQIQANSVIAVSEPKQ</sequence>
<dbReference type="PANTHER" id="PTHR38149:SF1">
    <property type="entry name" value="ATPASE"/>
    <property type="match status" value="1"/>
</dbReference>
<dbReference type="InParanoid" id="A0A165B0W9"/>
<evidence type="ECO:0000259" key="4">
    <source>
        <dbReference type="Pfam" id="PF20446"/>
    </source>
</evidence>
<dbReference type="STRING" id="1314785.A0A165B0W9"/>
<evidence type="ECO:0008006" key="8">
    <source>
        <dbReference type="Google" id="ProtNLM"/>
    </source>
</evidence>
<evidence type="ECO:0000256" key="2">
    <source>
        <dbReference type="SAM" id="MobiDB-lite"/>
    </source>
</evidence>
<feature type="domain" description="ATPase of the ABC class N-terminal" evidence="4">
    <location>
        <begin position="93"/>
        <end position="257"/>
    </location>
</feature>
<evidence type="ECO:0000313" key="7">
    <source>
        <dbReference type="Proteomes" id="UP000076871"/>
    </source>
</evidence>
<dbReference type="Proteomes" id="UP000076871">
    <property type="component" value="Unassembled WGS sequence"/>
</dbReference>
<evidence type="ECO:0000259" key="3">
    <source>
        <dbReference type="Pfam" id="PF09818"/>
    </source>
</evidence>
<dbReference type="EMBL" id="KV427700">
    <property type="protein sequence ID" value="KZT00018.1"/>
    <property type="molecule type" value="Genomic_DNA"/>
</dbReference>
<dbReference type="InterPro" id="IPR046834">
    <property type="entry name" value="ABC_ATPase_C"/>
</dbReference>
<proteinExistence type="predicted"/>
<reference evidence="6 7" key="1">
    <citation type="journal article" date="2016" name="Mol. Biol. Evol.">
        <title>Comparative Genomics of Early-Diverging Mushroom-Forming Fungi Provides Insights into the Origins of Lignocellulose Decay Capabilities.</title>
        <authorList>
            <person name="Nagy L.G."/>
            <person name="Riley R."/>
            <person name="Tritt A."/>
            <person name="Adam C."/>
            <person name="Daum C."/>
            <person name="Floudas D."/>
            <person name="Sun H."/>
            <person name="Yadav J.S."/>
            <person name="Pangilinan J."/>
            <person name="Larsson K.H."/>
            <person name="Matsuura K."/>
            <person name="Barry K."/>
            <person name="Labutti K."/>
            <person name="Kuo R."/>
            <person name="Ohm R.A."/>
            <person name="Bhattacharya S.S."/>
            <person name="Shirouzu T."/>
            <person name="Yoshinaga Y."/>
            <person name="Martin F.M."/>
            <person name="Grigoriev I.V."/>
            <person name="Hibbett D.S."/>
        </authorList>
    </citation>
    <scope>NUCLEOTIDE SEQUENCE [LARGE SCALE GENOMIC DNA]</scope>
    <source>
        <strain evidence="6 7">93-53</strain>
    </source>
</reference>
<name>A0A165B0W9_9APHY</name>
<feature type="domain" description="MRB1590-like C-terminal" evidence="5">
    <location>
        <begin position="546"/>
        <end position="636"/>
    </location>
</feature>
<dbReference type="GeneID" id="63828066"/>
<keyword evidence="7" id="KW-1185">Reference proteome</keyword>
<gene>
    <name evidence="6" type="ORF">LAESUDRAFT_739770</name>
</gene>
<dbReference type="Pfam" id="PF21117">
    <property type="entry name" value="MRB1590_C"/>
    <property type="match status" value="1"/>
</dbReference>
<feature type="coiled-coil region" evidence="1">
    <location>
        <begin position="582"/>
        <end position="609"/>
    </location>
</feature>
<dbReference type="PANTHER" id="PTHR38149">
    <property type="entry name" value="ATPASE"/>
    <property type="match status" value="1"/>
</dbReference>
<evidence type="ECO:0000259" key="5">
    <source>
        <dbReference type="Pfam" id="PF21117"/>
    </source>
</evidence>
<dbReference type="Pfam" id="PF20446">
    <property type="entry name" value="ABC_N"/>
    <property type="match status" value="1"/>
</dbReference>
<feature type="compositionally biased region" description="Gly residues" evidence="2">
    <location>
        <begin position="50"/>
        <end position="59"/>
    </location>
</feature>
<accession>A0A165B0W9</accession>
<organism evidence="6 7">
    <name type="scientific">Laetiporus sulphureus 93-53</name>
    <dbReference type="NCBI Taxonomy" id="1314785"/>
    <lineage>
        <taxon>Eukaryota</taxon>
        <taxon>Fungi</taxon>
        <taxon>Dikarya</taxon>
        <taxon>Basidiomycota</taxon>
        <taxon>Agaricomycotina</taxon>
        <taxon>Agaricomycetes</taxon>
        <taxon>Polyporales</taxon>
        <taxon>Laetiporus</taxon>
    </lineage>
</organism>
<evidence type="ECO:0000313" key="6">
    <source>
        <dbReference type="EMBL" id="KZT00018.1"/>
    </source>
</evidence>
<evidence type="ECO:0000256" key="1">
    <source>
        <dbReference type="SAM" id="Coils"/>
    </source>
</evidence>